<dbReference type="Pfam" id="PF22936">
    <property type="entry name" value="Pol_BBD"/>
    <property type="match status" value="1"/>
</dbReference>
<accession>A0A1S3XD00</accession>
<dbReference type="InterPro" id="IPR029472">
    <property type="entry name" value="Copia-like_N"/>
</dbReference>
<dbReference type="PANTHER" id="PTHR37610:SF6">
    <property type="entry name" value="GAG-POLYPEPTIDE OF LTR COPIA-TYPE-RELATED"/>
    <property type="match status" value="1"/>
</dbReference>
<evidence type="ECO:0000256" key="1">
    <source>
        <dbReference type="SAM" id="MobiDB-lite"/>
    </source>
</evidence>
<protein>
    <recommendedName>
        <fullName evidence="5">Retrotransposon Copia-like N-terminal domain-containing protein</fullName>
    </recommendedName>
</protein>
<dbReference type="Pfam" id="PF14244">
    <property type="entry name" value="Retrotran_gag_3"/>
    <property type="match status" value="1"/>
</dbReference>
<evidence type="ECO:0008006" key="5">
    <source>
        <dbReference type="Google" id="ProtNLM"/>
    </source>
</evidence>
<name>A0A1S3XD00_TOBAC</name>
<reference evidence="4" key="1">
    <citation type="submission" date="2025-08" db="UniProtKB">
        <authorList>
            <consortium name="RefSeq"/>
        </authorList>
    </citation>
    <scope>IDENTIFICATION</scope>
</reference>
<feature type="compositionally biased region" description="Polar residues" evidence="1">
    <location>
        <begin position="10"/>
        <end position="22"/>
    </location>
</feature>
<evidence type="ECO:0000259" key="2">
    <source>
        <dbReference type="Pfam" id="PF14244"/>
    </source>
</evidence>
<dbReference type="Pfam" id="PF14223">
    <property type="entry name" value="Retrotran_gag_2"/>
    <property type="match status" value="1"/>
</dbReference>
<dbReference type="InterPro" id="IPR054722">
    <property type="entry name" value="PolX-like_BBD"/>
</dbReference>
<dbReference type="PANTHER" id="PTHR37610">
    <property type="entry name" value="CCHC-TYPE DOMAIN-CONTAINING PROTEIN"/>
    <property type="match status" value="1"/>
</dbReference>
<dbReference type="STRING" id="4097.A0A1S3XD00"/>
<dbReference type="OMA" id="NTIIWIL"/>
<dbReference type="RefSeq" id="XP_016437805.1">
    <property type="nucleotide sequence ID" value="XM_016582319.1"/>
</dbReference>
<evidence type="ECO:0000313" key="4">
    <source>
        <dbReference type="RefSeq" id="XP_016437805.1"/>
    </source>
</evidence>
<gene>
    <name evidence="4" type="primary">LOC107763822</name>
</gene>
<feature type="domain" description="Retrotransposon Copia-like N-terminal" evidence="2">
    <location>
        <begin position="37"/>
        <end position="84"/>
    </location>
</feature>
<organism evidence="4">
    <name type="scientific">Nicotiana tabacum</name>
    <name type="common">Common tobacco</name>
    <dbReference type="NCBI Taxonomy" id="4097"/>
    <lineage>
        <taxon>Eukaryota</taxon>
        <taxon>Viridiplantae</taxon>
        <taxon>Streptophyta</taxon>
        <taxon>Embryophyta</taxon>
        <taxon>Tracheophyta</taxon>
        <taxon>Spermatophyta</taxon>
        <taxon>Magnoliopsida</taxon>
        <taxon>eudicotyledons</taxon>
        <taxon>Gunneridae</taxon>
        <taxon>Pentapetalae</taxon>
        <taxon>asterids</taxon>
        <taxon>lamiids</taxon>
        <taxon>Solanales</taxon>
        <taxon>Solanaceae</taxon>
        <taxon>Nicotianoideae</taxon>
        <taxon>Nicotianeae</taxon>
        <taxon>Nicotiana</taxon>
    </lineage>
</organism>
<dbReference type="AlphaFoldDB" id="A0A1S3XD00"/>
<dbReference type="PaxDb" id="4097-A0A1S3XD00"/>
<sequence length="495" mass="55649">MAVTDDPSVTLPTGSPSTIQSPQITITNDSSHPFYLHPSDSPGMILANSIFDGKGYGGWRRAVLIALSVKNKVGFIDATITEPPADSASFKAWNRYNDMVISWLLNSLSKQIAESVLYSKTVKEIWKELEDRFGQSNGALLYQLQKELSDLVQGSSDIAGYYTKFKKIWDELDSFDTCTYCSCECSCGRKSRFVRSRHDGRFIQFLMGLNDAYSGKEKQREIQVAQHPLDSAFLATKQQYRGQKYAQVDKRGNFEGKRDTVVCSYYKKPGHSVEKCYRIIGFPADFKFTKNKRFQAGIQGHAAATADPNSEQTTYSLEKGFTQEQYHNLCQLLQQAKFTPQGDISSEVNVTATCAGIPKHSFSKIANTIIWILDSGASKHMTYDFNLLFNVRTLIKPVFVNLPNSQRVRVTQAGNIQVLPDLTLINVLFVPTFKYNLLSVHKLCQHVNCLLIFHSTGTILQDPSMKRPVVLGKEKQGIYLLHPIKPSSNLVDSQW</sequence>
<feature type="domain" description="Retrovirus-related Pol polyprotein from transposon TNT 1-94-like beta-barrel" evidence="3">
    <location>
        <begin position="371"/>
        <end position="445"/>
    </location>
</feature>
<dbReference type="KEGG" id="nta:107763822"/>
<proteinExistence type="predicted"/>
<evidence type="ECO:0000259" key="3">
    <source>
        <dbReference type="Pfam" id="PF22936"/>
    </source>
</evidence>
<feature type="region of interest" description="Disordered" evidence="1">
    <location>
        <begin position="1"/>
        <end position="22"/>
    </location>
</feature>
<dbReference type="OrthoDB" id="1717805at2759"/>